<proteinExistence type="predicted"/>
<sequence length="244" mass="28232">MKQQLLNYINHRNAPIPSGPWIMYQRWENIMCMHIPVSKERISPHIPEPLELDIYEDQAWISIFTFRVSGMQQRGMPKFPWFNSFPEVNVRTYVRHDGIPGVYFFSLDAAKIIPVIGARLVSLPYFKAKMKMAEGMGWTHYSSRRQYGSGAFFKGRYKSISSPSATGPDSLDYWLFERYYLFNTVKGRIVHIGIHHLPWKPADVSVVYDRNGVNSLLPGDIEGTPAISHYVDSLDVIFWPLQKT</sequence>
<evidence type="ECO:0000313" key="2">
    <source>
        <dbReference type="Proteomes" id="UP000823989"/>
    </source>
</evidence>
<dbReference type="SUPFAM" id="SSF160104">
    <property type="entry name" value="Acetoacetate decarboxylase-like"/>
    <property type="match status" value="1"/>
</dbReference>
<dbReference type="InterPro" id="IPR023375">
    <property type="entry name" value="ADC_dom_sf"/>
</dbReference>
<reference evidence="1" key="2">
    <citation type="submission" date="2021-04" db="EMBL/GenBank/DDBJ databases">
        <authorList>
            <person name="Gilroy R."/>
        </authorList>
    </citation>
    <scope>NUCLEOTIDE SEQUENCE</scope>
    <source>
        <strain evidence="1">ChiHjej13B12-752</strain>
    </source>
</reference>
<reference evidence="1" key="1">
    <citation type="journal article" date="2021" name="PeerJ">
        <title>Extensive microbial diversity within the chicken gut microbiome revealed by metagenomics and culture.</title>
        <authorList>
            <person name="Gilroy R."/>
            <person name="Ravi A."/>
            <person name="Getino M."/>
            <person name="Pursley I."/>
            <person name="Horton D.L."/>
            <person name="Alikhan N.F."/>
            <person name="Baker D."/>
            <person name="Gharbi K."/>
            <person name="Hall N."/>
            <person name="Watson M."/>
            <person name="Adriaenssens E.M."/>
            <person name="Foster-Nyarko E."/>
            <person name="Jarju S."/>
            <person name="Secka A."/>
            <person name="Antonio M."/>
            <person name="Oren A."/>
            <person name="Chaudhuri R.R."/>
            <person name="La Ragione R."/>
            <person name="Hildebrand F."/>
            <person name="Pallen M.J."/>
        </authorList>
    </citation>
    <scope>NUCLEOTIDE SEQUENCE</scope>
    <source>
        <strain evidence="1">ChiHjej13B12-752</strain>
    </source>
</reference>
<accession>A0A9D1QIU6</accession>
<gene>
    <name evidence="1" type="ORF">H9891_07410</name>
</gene>
<dbReference type="PANTHER" id="PTHR39186">
    <property type="entry name" value="DUF2071 FAMILY PROTEIN"/>
    <property type="match status" value="1"/>
</dbReference>
<dbReference type="Pfam" id="PF09844">
    <property type="entry name" value="DUF2071"/>
    <property type="match status" value="1"/>
</dbReference>
<dbReference type="Gene3D" id="2.40.400.10">
    <property type="entry name" value="Acetoacetate decarboxylase-like"/>
    <property type="match status" value="1"/>
</dbReference>
<name>A0A9D1QIU6_9STAP</name>
<dbReference type="EMBL" id="DXHR01000025">
    <property type="protein sequence ID" value="HIW12972.1"/>
    <property type="molecule type" value="Genomic_DNA"/>
</dbReference>
<comment type="caution">
    <text evidence="1">The sequence shown here is derived from an EMBL/GenBank/DDBJ whole genome shotgun (WGS) entry which is preliminary data.</text>
</comment>
<organism evidence="1 2">
    <name type="scientific">Candidatus Salinicoccus stercoripullorum</name>
    <dbReference type="NCBI Taxonomy" id="2838756"/>
    <lineage>
        <taxon>Bacteria</taxon>
        <taxon>Bacillati</taxon>
        <taxon>Bacillota</taxon>
        <taxon>Bacilli</taxon>
        <taxon>Bacillales</taxon>
        <taxon>Staphylococcaceae</taxon>
        <taxon>Salinicoccus</taxon>
    </lineage>
</organism>
<dbReference type="InterPro" id="IPR018644">
    <property type="entry name" value="DUF2071"/>
</dbReference>
<dbReference type="Proteomes" id="UP000823989">
    <property type="component" value="Unassembled WGS sequence"/>
</dbReference>
<dbReference type="PANTHER" id="PTHR39186:SF1">
    <property type="entry name" value="DUF2071 DOMAIN-CONTAINING PROTEIN"/>
    <property type="match status" value="1"/>
</dbReference>
<evidence type="ECO:0000313" key="1">
    <source>
        <dbReference type="EMBL" id="HIW12972.1"/>
    </source>
</evidence>
<dbReference type="AlphaFoldDB" id="A0A9D1QIU6"/>
<protein>
    <submittedName>
        <fullName evidence="1">DUF2071 domain-containing protein</fullName>
    </submittedName>
</protein>